<dbReference type="EMBL" id="DXAJ01000086">
    <property type="protein sequence ID" value="HJA02845.1"/>
    <property type="molecule type" value="Genomic_DNA"/>
</dbReference>
<dbReference type="PROSITE" id="PS51257">
    <property type="entry name" value="PROKAR_LIPOPROTEIN"/>
    <property type="match status" value="1"/>
</dbReference>
<evidence type="ECO:0008006" key="3">
    <source>
        <dbReference type="Google" id="ProtNLM"/>
    </source>
</evidence>
<gene>
    <name evidence="1" type="ORF">H9797_05660</name>
</gene>
<reference evidence="1" key="2">
    <citation type="submission" date="2021-04" db="EMBL/GenBank/DDBJ databases">
        <authorList>
            <person name="Gilroy R."/>
        </authorList>
    </citation>
    <scope>NUCLEOTIDE SEQUENCE</scope>
    <source>
        <strain evidence="1">CHK156-179</strain>
    </source>
</reference>
<name>A0A9D2H3H3_9FIRM</name>
<dbReference type="AlphaFoldDB" id="A0A9D2H3H3"/>
<protein>
    <recommendedName>
        <fullName evidence="3">Lipoprotein</fullName>
    </recommendedName>
</protein>
<evidence type="ECO:0000313" key="1">
    <source>
        <dbReference type="EMBL" id="HJA02845.1"/>
    </source>
</evidence>
<proteinExistence type="predicted"/>
<dbReference type="Proteomes" id="UP000824221">
    <property type="component" value="Unassembled WGS sequence"/>
</dbReference>
<organism evidence="1 2">
    <name type="scientific">Candidatus Gallimonas gallistercoris</name>
    <dbReference type="NCBI Taxonomy" id="2838602"/>
    <lineage>
        <taxon>Bacteria</taxon>
        <taxon>Bacillati</taxon>
        <taxon>Bacillota</taxon>
        <taxon>Clostridia</taxon>
        <taxon>Candidatus Gallimonas</taxon>
    </lineage>
</organism>
<accession>A0A9D2H3H3</accession>
<evidence type="ECO:0000313" key="2">
    <source>
        <dbReference type="Proteomes" id="UP000824221"/>
    </source>
</evidence>
<comment type="caution">
    <text evidence="1">The sequence shown here is derived from an EMBL/GenBank/DDBJ whole genome shotgun (WGS) entry which is preliminary data.</text>
</comment>
<sequence length="211" mass="22708">MKRICLTGVFLLLAFVLLSGCGGREEELTVRCACGEDYYTLPLEQKGTSDGGSNGISFEADMSLSQLKALIDGTDTGSAQLKTEAVGELLAIFKTDGTGRLHYYCILQSGSTFSLSNAENFGIAVPFHLFAEEEQKAWQYGLYLNDGEYATEYGISEFSAFYEGLEEVKMSAEGDTLSVEPQTAPKNGAASCRIVFTFSEGSVLASIEALS</sequence>
<reference evidence="1" key="1">
    <citation type="journal article" date="2021" name="PeerJ">
        <title>Extensive microbial diversity within the chicken gut microbiome revealed by metagenomics and culture.</title>
        <authorList>
            <person name="Gilroy R."/>
            <person name="Ravi A."/>
            <person name="Getino M."/>
            <person name="Pursley I."/>
            <person name="Horton D.L."/>
            <person name="Alikhan N.F."/>
            <person name="Baker D."/>
            <person name="Gharbi K."/>
            <person name="Hall N."/>
            <person name="Watson M."/>
            <person name="Adriaenssens E.M."/>
            <person name="Foster-Nyarko E."/>
            <person name="Jarju S."/>
            <person name="Secka A."/>
            <person name="Antonio M."/>
            <person name="Oren A."/>
            <person name="Chaudhuri R.R."/>
            <person name="La Ragione R."/>
            <person name="Hildebrand F."/>
            <person name="Pallen M.J."/>
        </authorList>
    </citation>
    <scope>NUCLEOTIDE SEQUENCE</scope>
    <source>
        <strain evidence="1">CHK156-179</strain>
    </source>
</reference>